<accession>A0A6C0AHJ3</accession>
<sequence>MDIYRNIVSFMKISEMPIVCREYLKSYILKKWLRLGGVPVLVDIMWHAPGFCHKYCVCKVATTDDRMYYYNSKHRI</sequence>
<reference evidence="1" key="1">
    <citation type="journal article" date="2020" name="Nature">
        <title>Giant virus diversity and host interactions through global metagenomics.</title>
        <authorList>
            <person name="Schulz F."/>
            <person name="Roux S."/>
            <person name="Paez-Espino D."/>
            <person name="Jungbluth S."/>
            <person name="Walsh D.A."/>
            <person name="Denef V.J."/>
            <person name="McMahon K.D."/>
            <person name="Konstantinidis K.T."/>
            <person name="Eloe-Fadrosh E.A."/>
            <person name="Kyrpides N.C."/>
            <person name="Woyke T."/>
        </authorList>
    </citation>
    <scope>NUCLEOTIDE SEQUENCE</scope>
    <source>
        <strain evidence="1">GVMAG-S-1024976-23</strain>
    </source>
</reference>
<name>A0A6C0AHJ3_9ZZZZ</name>
<proteinExistence type="predicted"/>
<dbReference type="EMBL" id="MN740605">
    <property type="protein sequence ID" value="QHS78811.1"/>
    <property type="molecule type" value="Genomic_DNA"/>
</dbReference>
<protein>
    <submittedName>
        <fullName evidence="1">Uncharacterized protein</fullName>
    </submittedName>
</protein>
<organism evidence="1">
    <name type="scientific">viral metagenome</name>
    <dbReference type="NCBI Taxonomy" id="1070528"/>
    <lineage>
        <taxon>unclassified sequences</taxon>
        <taxon>metagenomes</taxon>
        <taxon>organismal metagenomes</taxon>
    </lineage>
</organism>
<evidence type="ECO:0000313" key="1">
    <source>
        <dbReference type="EMBL" id="QHS78811.1"/>
    </source>
</evidence>
<dbReference type="AlphaFoldDB" id="A0A6C0AHJ3"/>